<evidence type="ECO:0000256" key="2">
    <source>
        <dbReference type="ARBA" id="ARBA00022737"/>
    </source>
</evidence>
<dbReference type="PROSITE" id="PS00028">
    <property type="entry name" value="ZINC_FINGER_C2H2_1"/>
    <property type="match status" value="2"/>
</dbReference>
<reference evidence="10 11" key="1">
    <citation type="journal article" date="2020" name="IScience">
        <title>Genome Sequencing of the Endangered Kingdonia uniflora (Circaeasteraceae, Ranunculales) Reveals Potential Mechanisms of Evolutionary Specialization.</title>
        <authorList>
            <person name="Sun Y."/>
            <person name="Deng T."/>
            <person name="Zhang A."/>
            <person name="Moore M.J."/>
            <person name="Landis J.B."/>
            <person name="Lin N."/>
            <person name="Zhang H."/>
            <person name="Zhang X."/>
            <person name="Huang J."/>
            <person name="Zhang X."/>
            <person name="Sun H."/>
            <person name="Wang H."/>
        </authorList>
    </citation>
    <scope>NUCLEOTIDE SEQUENCE [LARGE SCALE GENOMIC DNA]</scope>
    <source>
        <strain evidence="10">TB1705</strain>
        <tissue evidence="10">Leaf</tissue>
    </source>
</reference>
<accession>A0A7J7LRF7</accession>
<dbReference type="Proteomes" id="UP000541444">
    <property type="component" value="Unassembled WGS sequence"/>
</dbReference>
<feature type="compositionally biased region" description="Low complexity" evidence="8">
    <location>
        <begin position="102"/>
        <end position="122"/>
    </location>
</feature>
<dbReference type="GO" id="GO:0003700">
    <property type="term" value="F:DNA-binding transcription factor activity"/>
    <property type="evidence" value="ECO:0007669"/>
    <property type="project" value="InterPro"/>
</dbReference>
<keyword evidence="4" id="KW-0862">Zinc</keyword>
<feature type="domain" description="C2H2-type" evidence="9">
    <location>
        <begin position="245"/>
        <end position="267"/>
    </location>
</feature>
<evidence type="ECO:0000256" key="8">
    <source>
        <dbReference type="SAM" id="MobiDB-lite"/>
    </source>
</evidence>
<keyword evidence="2" id="KW-0677">Repeat</keyword>
<evidence type="ECO:0000313" key="11">
    <source>
        <dbReference type="Proteomes" id="UP000541444"/>
    </source>
</evidence>
<dbReference type="OrthoDB" id="1746508at2759"/>
<keyword evidence="11" id="KW-1185">Reference proteome</keyword>
<dbReference type="PANTHER" id="PTHR45988">
    <property type="entry name" value="C2H2 TYPE ZINC FINGER TRANSCRIPTION FACTOR FAMILY-RELATED"/>
    <property type="match status" value="1"/>
</dbReference>
<evidence type="ECO:0000256" key="5">
    <source>
        <dbReference type="ARBA" id="ARBA00023015"/>
    </source>
</evidence>
<dbReference type="SMART" id="SM00355">
    <property type="entry name" value="ZnF_C2H2"/>
    <property type="match status" value="3"/>
</dbReference>
<evidence type="ECO:0000313" key="10">
    <source>
        <dbReference type="EMBL" id="KAF6145197.1"/>
    </source>
</evidence>
<evidence type="ECO:0000259" key="9">
    <source>
        <dbReference type="PROSITE" id="PS50157"/>
    </source>
</evidence>
<evidence type="ECO:0000256" key="6">
    <source>
        <dbReference type="ARBA" id="ARBA00023163"/>
    </source>
</evidence>
<feature type="region of interest" description="Disordered" evidence="8">
    <location>
        <begin position="89"/>
        <end position="122"/>
    </location>
</feature>
<dbReference type="InterPro" id="IPR036236">
    <property type="entry name" value="Znf_C2H2_sf"/>
</dbReference>
<dbReference type="GO" id="GO:0008270">
    <property type="term" value="F:zinc ion binding"/>
    <property type="evidence" value="ECO:0007669"/>
    <property type="project" value="UniProtKB-KW"/>
</dbReference>
<dbReference type="InterPro" id="IPR013087">
    <property type="entry name" value="Znf_C2H2_type"/>
</dbReference>
<dbReference type="GO" id="GO:0000976">
    <property type="term" value="F:transcription cis-regulatory region binding"/>
    <property type="evidence" value="ECO:0007669"/>
    <property type="project" value="TreeGrafter"/>
</dbReference>
<dbReference type="Gene3D" id="3.30.160.60">
    <property type="entry name" value="Classic Zinc Finger"/>
    <property type="match status" value="2"/>
</dbReference>
<evidence type="ECO:0000256" key="1">
    <source>
        <dbReference type="ARBA" id="ARBA00022723"/>
    </source>
</evidence>
<protein>
    <recommendedName>
        <fullName evidence="9">C2H2-type domain-containing protein</fullName>
    </recommendedName>
</protein>
<keyword evidence="3 7" id="KW-0863">Zinc-finger</keyword>
<organism evidence="10 11">
    <name type="scientific">Kingdonia uniflora</name>
    <dbReference type="NCBI Taxonomy" id="39325"/>
    <lineage>
        <taxon>Eukaryota</taxon>
        <taxon>Viridiplantae</taxon>
        <taxon>Streptophyta</taxon>
        <taxon>Embryophyta</taxon>
        <taxon>Tracheophyta</taxon>
        <taxon>Spermatophyta</taxon>
        <taxon>Magnoliopsida</taxon>
        <taxon>Ranunculales</taxon>
        <taxon>Circaeasteraceae</taxon>
        <taxon>Kingdonia</taxon>
    </lineage>
</organism>
<dbReference type="PANTHER" id="PTHR45988:SF18">
    <property type="entry name" value="C2H2-TYPE ZINC FINGER FAMILY PROTEIN"/>
    <property type="match status" value="1"/>
</dbReference>
<proteinExistence type="predicted"/>
<sequence>MEDHKPHSVFLQDNLSMEKVTSARPIKIRYKFSANPIITTSEEGNNLITPSSTSPGKITEVACKVCAKTFHSEKALYGHFRVHTDEIKKESYRKPNPKSIKKPNPITIKKPNPNVSPLSSSSAESEMSLESLYLSRFISEESEGSHKVFDTSKKRKALFEGNWVQNYGEDEAESDITMFSTPHVARTEKKPKFVDLGTTGNVFECVTCNKTFPSFQALGGRRTNHETRETDDASKMHISLFDVWHRCKVCSKLFPTGQALGGHMRCHWVGPLVKAPANDICSFVVQRPQYWTSTSMKCLSVIEDSENI</sequence>
<dbReference type="AlphaFoldDB" id="A0A7J7LRF7"/>
<name>A0A7J7LRF7_9MAGN</name>
<dbReference type="Pfam" id="PF13912">
    <property type="entry name" value="zf-C2H2_6"/>
    <property type="match status" value="3"/>
</dbReference>
<dbReference type="InterPro" id="IPR044653">
    <property type="entry name" value="AZF1/2/3-like"/>
</dbReference>
<keyword evidence="1" id="KW-0479">Metal-binding</keyword>
<gene>
    <name evidence="10" type="ORF">GIB67_041392</name>
</gene>
<keyword evidence="5" id="KW-0805">Transcription regulation</keyword>
<dbReference type="PROSITE" id="PS50157">
    <property type="entry name" value="ZINC_FINGER_C2H2_2"/>
    <property type="match status" value="2"/>
</dbReference>
<dbReference type="GO" id="GO:0005634">
    <property type="term" value="C:nucleus"/>
    <property type="evidence" value="ECO:0007669"/>
    <property type="project" value="TreeGrafter"/>
</dbReference>
<evidence type="ECO:0000256" key="7">
    <source>
        <dbReference type="PROSITE-ProRule" id="PRU00042"/>
    </source>
</evidence>
<keyword evidence="6" id="KW-0804">Transcription</keyword>
<dbReference type="SUPFAM" id="SSF57667">
    <property type="entry name" value="beta-beta-alpha zinc fingers"/>
    <property type="match status" value="1"/>
</dbReference>
<evidence type="ECO:0000256" key="4">
    <source>
        <dbReference type="ARBA" id="ARBA00022833"/>
    </source>
</evidence>
<evidence type="ECO:0000256" key="3">
    <source>
        <dbReference type="ARBA" id="ARBA00022771"/>
    </source>
</evidence>
<feature type="domain" description="C2H2-type" evidence="9">
    <location>
        <begin position="61"/>
        <end position="88"/>
    </location>
</feature>
<comment type="caution">
    <text evidence="10">The sequence shown here is derived from an EMBL/GenBank/DDBJ whole genome shotgun (WGS) entry which is preliminary data.</text>
</comment>
<dbReference type="EMBL" id="JACGCM010002082">
    <property type="protein sequence ID" value="KAF6145197.1"/>
    <property type="molecule type" value="Genomic_DNA"/>
</dbReference>